<evidence type="ECO:0000313" key="1">
    <source>
        <dbReference type="EMBL" id="CAK9043320.1"/>
    </source>
</evidence>
<name>A0ABP0LVS3_9DINO</name>
<dbReference type="EMBL" id="CAXAMN010014446">
    <property type="protein sequence ID" value="CAK9043320.1"/>
    <property type="molecule type" value="Genomic_DNA"/>
</dbReference>
<organism evidence="1 3">
    <name type="scientific">Durusdinium trenchii</name>
    <dbReference type="NCBI Taxonomy" id="1381693"/>
    <lineage>
        <taxon>Eukaryota</taxon>
        <taxon>Sar</taxon>
        <taxon>Alveolata</taxon>
        <taxon>Dinophyceae</taxon>
        <taxon>Suessiales</taxon>
        <taxon>Symbiodiniaceae</taxon>
        <taxon>Durusdinium</taxon>
    </lineage>
</organism>
<comment type="caution">
    <text evidence="1">The sequence shown here is derived from an EMBL/GenBank/DDBJ whole genome shotgun (WGS) entry which is preliminary data.</text>
</comment>
<keyword evidence="3" id="KW-1185">Reference proteome</keyword>
<proteinExistence type="predicted"/>
<gene>
    <name evidence="1" type="ORF">CCMP2556_LOCUS22944</name>
    <name evidence="2" type="ORF">CCMP2556_LOCUS23968</name>
</gene>
<evidence type="ECO:0000313" key="2">
    <source>
        <dbReference type="EMBL" id="CAK9046052.1"/>
    </source>
</evidence>
<reference evidence="1 3" key="1">
    <citation type="submission" date="2024-02" db="EMBL/GenBank/DDBJ databases">
        <authorList>
            <person name="Chen Y."/>
            <person name="Shah S."/>
            <person name="Dougan E. K."/>
            <person name="Thang M."/>
            <person name="Chan C."/>
        </authorList>
    </citation>
    <scope>NUCLEOTIDE SEQUENCE [LARGE SCALE GENOMIC DNA]</scope>
</reference>
<sequence>MLEIGARAFFPAVSSAYHMGAAVSAQRSAQSFRKFLVQVKMVSTARHPVSLILPRRRFEASGWTPCRFASDEFCGSPKTKEETPVTTVRSCPASTCRRRLLDDFGCAPCQLGLRVRPAGILPQPLRHGHRHPVMPRPVVNWRNVPVTVEAGHGTVEESDESEEKTTDGKVDSALDRVNALMLLVSASVNEGRCPEAHWAELNADLTHAKEKLSRIQSLVQKRAGKLPLGAPERHFCREVRRICVSRRICEPRR</sequence>
<dbReference type="Proteomes" id="UP001642484">
    <property type="component" value="Unassembled WGS sequence"/>
</dbReference>
<evidence type="ECO:0000313" key="3">
    <source>
        <dbReference type="Proteomes" id="UP001642484"/>
    </source>
</evidence>
<protein>
    <submittedName>
        <fullName evidence="1">Uncharacterized protein</fullName>
    </submittedName>
</protein>
<dbReference type="EMBL" id="CAXAMN010015557">
    <property type="protein sequence ID" value="CAK9046052.1"/>
    <property type="molecule type" value="Genomic_DNA"/>
</dbReference>
<accession>A0ABP0LVS3</accession>